<dbReference type="InterPro" id="IPR011701">
    <property type="entry name" value="MFS"/>
</dbReference>
<feature type="transmembrane region" description="Helical" evidence="6">
    <location>
        <begin position="171"/>
        <end position="192"/>
    </location>
</feature>
<sequence length="421" mass="46031">MDENQLQAKKIQNRWLVVIAAVILELALGAIYAWSTFASYLKTEESWTSSETQWVFSAGTLALAIAVIFAGKLNEKFGPQKLIILSAIVTGSGYILGGILPLRPISIILTVGLIGGAGIGIAYALPISVCSKWFPDKKGLVTGLGMAGFGTGSLIWQYLLQGVFYDAVGISWTFIIYGICFIIMIMFSYFFIYNPPEGYTVAGYDPSLAKNASDTMEEVNYERKEMLKMPQFYFLFYTLMVGSGAGLMVIGISKIWSQQVLIRLEYENAAAIATFAAAVIYPLFNGLGRIVMGWFSDKIGWKLSIIIMDSVQAITFFLMAILVRSPATLYIGMAIIAFNYGANFTVFPMATGGVFGRKYLSANYGWVFFSFGIGAIFGPPLGGYFNDINLQVTAFIISGISLVIGVLLTFLIKQPKKPSSN</sequence>
<organism evidence="7 8">
    <name type="scientific">Candidatus Lokiarchaeum ossiferum</name>
    <dbReference type="NCBI Taxonomy" id="2951803"/>
    <lineage>
        <taxon>Archaea</taxon>
        <taxon>Promethearchaeati</taxon>
        <taxon>Promethearchaeota</taxon>
        <taxon>Promethearchaeia</taxon>
        <taxon>Promethearchaeales</taxon>
        <taxon>Promethearchaeaceae</taxon>
        <taxon>Candidatus Lokiarchaeum</taxon>
    </lineage>
</organism>
<evidence type="ECO:0000256" key="4">
    <source>
        <dbReference type="ARBA" id="ARBA00022989"/>
    </source>
</evidence>
<evidence type="ECO:0000256" key="5">
    <source>
        <dbReference type="ARBA" id="ARBA00023136"/>
    </source>
</evidence>
<proteinExistence type="predicted"/>
<dbReference type="Pfam" id="PF07690">
    <property type="entry name" value="MFS_1"/>
    <property type="match status" value="1"/>
</dbReference>
<dbReference type="Proteomes" id="UP001208689">
    <property type="component" value="Chromosome"/>
</dbReference>
<feature type="transmembrane region" description="Helical" evidence="6">
    <location>
        <begin position="232"/>
        <end position="256"/>
    </location>
</feature>
<feature type="transmembrane region" description="Helical" evidence="6">
    <location>
        <begin position="299"/>
        <end position="323"/>
    </location>
</feature>
<dbReference type="PANTHER" id="PTHR43385">
    <property type="entry name" value="RIBOFLAVIN TRANSPORTER RIBJ"/>
    <property type="match status" value="1"/>
</dbReference>
<feature type="transmembrane region" description="Helical" evidence="6">
    <location>
        <begin position="388"/>
        <end position="412"/>
    </location>
</feature>
<evidence type="ECO:0000313" key="8">
    <source>
        <dbReference type="Proteomes" id="UP001208689"/>
    </source>
</evidence>
<dbReference type="Gene3D" id="1.20.1250.20">
    <property type="entry name" value="MFS general substrate transporter like domains"/>
    <property type="match status" value="2"/>
</dbReference>
<keyword evidence="2" id="KW-0813">Transport</keyword>
<dbReference type="SUPFAM" id="SSF103473">
    <property type="entry name" value="MFS general substrate transporter"/>
    <property type="match status" value="1"/>
</dbReference>
<dbReference type="PANTHER" id="PTHR43385:SF1">
    <property type="entry name" value="RIBOFLAVIN TRANSPORTER RIBJ"/>
    <property type="match status" value="1"/>
</dbReference>
<feature type="transmembrane region" description="Helical" evidence="6">
    <location>
        <begin position="268"/>
        <end position="287"/>
    </location>
</feature>
<gene>
    <name evidence="7" type="ORF">NEF87_001712</name>
</gene>
<reference evidence="7" key="1">
    <citation type="submission" date="2022-09" db="EMBL/GenBank/DDBJ databases">
        <title>Actin cytoskeleton and complex cell architecture in an #Asgard archaeon.</title>
        <authorList>
            <person name="Ponce Toledo R.I."/>
            <person name="Schleper C."/>
            <person name="Rodrigues Oliveira T."/>
            <person name="Wollweber F."/>
            <person name="Xu J."/>
            <person name="Rittmann S."/>
            <person name="Klingl A."/>
            <person name="Pilhofer M."/>
        </authorList>
    </citation>
    <scope>NUCLEOTIDE SEQUENCE</scope>
    <source>
        <strain evidence="7">B-35</strain>
    </source>
</reference>
<feature type="transmembrane region" description="Helical" evidence="6">
    <location>
        <begin position="106"/>
        <end position="127"/>
    </location>
</feature>
<keyword evidence="3 6" id="KW-0812">Transmembrane</keyword>
<feature type="transmembrane region" description="Helical" evidence="6">
    <location>
        <begin position="54"/>
        <end position="70"/>
    </location>
</feature>
<feature type="transmembrane region" description="Helical" evidence="6">
    <location>
        <begin position="329"/>
        <end position="350"/>
    </location>
</feature>
<name>A0ABY6HSR4_9ARCH</name>
<keyword evidence="8" id="KW-1185">Reference proteome</keyword>
<accession>A0ABY6HSR4</accession>
<protein>
    <recommendedName>
        <fullName evidence="9">MFS transporter</fullName>
    </recommendedName>
</protein>
<dbReference type="InterPro" id="IPR036259">
    <property type="entry name" value="MFS_trans_sf"/>
</dbReference>
<evidence type="ECO:0000256" key="3">
    <source>
        <dbReference type="ARBA" id="ARBA00022692"/>
    </source>
</evidence>
<keyword evidence="4 6" id="KW-1133">Transmembrane helix</keyword>
<evidence type="ECO:0000256" key="6">
    <source>
        <dbReference type="SAM" id="Phobius"/>
    </source>
</evidence>
<comment type="subcellular location">
    <subcellularLocation>
        <location evidence="1">Membrane</location>
        <topology evidence="1">Multi-pass membrane protein</topology>
    </subcellularLocation>
</comment>
<dbReference type="CDD" id="cd17353">
    <property type="entry name" value="MFS_OFA_like"/>
    <property type="match status" value="1"/>
</dbReference>
<evidence type="ECO:0000256" key="2">
    <source>
        <dbReference type="ARBA" id="ARBA00022448"/>
    </source>
</evidence>
<dbReference type="InterPro" id="IPR052983">
    <property type="entry name" value="MFS_Riboflavin_Transporter"/>
</dbReference>
<feature type="transmembrane region" description="Helical" evidence="6">
    <location>
        <begin position="82"/>
        <end position="100"/>
    </location>
</feature>
<evidence type="ECO:0000256" key="1">
    <source>
        <dbReference type="ARBA" id="ARBA00004141"/>
    </source>
</evidence>
<feature type="transmembrane region" description="Helical" evidence="6">
    <location>
        <begin position="15"/>
        <end position="34"/>
    </location>
</feature>
<dbReference type="EMBL" id="CP104013">
    <property type="protein sequence ID" value="UYP45427.1"/>
    <property type="molecule type" value="Genomic_DNA"/>
</dbReference>
<evidence type="ECO:0000313" key="7">
    <source>
        <dbReference type="EMBL" id="UYP45427.1"/>
    </source>
</evidence>
<evidence type="ECO:0008006" key="9">
    <source>
        <dbReference type="Google" id="ProtNLM"/>
    </source>
</evidence>
<keyword evidence="5 6" id="KW-0472">Membrane</keyword>
<feature type="transmembrane region" description="Helical" evidence="6">
    <location>
        <begin position="139"/>
        <end position="159"/>
    </location>
</feature>
<feature type="transmembrane region" description="Helical" evidence="6">
    <location>
        <begin position="362"/>
        <end position="382"/>
    </location>
</feature>